<evidence type="ECO:0000256" key="7">
    <source>
        <dbReference type="ARBA" id="ARBA00022692"/>
    </source>
</evidence>
<dbReference type="PRINTS" id="PR01434">
    <property type="entry name" value="NADHDHGNASE5"/>
</dbReference>
<dbReference type="AlphaFoldDB" id="A0A7G9IWG1"/>
<feature type="transmembrane region" description="Helical" evidence="18">
    <location>
        <begin position="152"/>
        <end position="172"/>
    </location>
</feature>
<dbReference type="InterPro" id="IPR001750">
    <property type="entry name" value="ND/Mrp_TM"/>
</dbReference>
<feature type="transmembrane region" description="Helical" evidence="18">
    <location>
        <begin position="340"/>
        <end position="363"/>
    </location>
</feature>
<keyword evidence="13" id="KW-0830">Ubiquinone</keyword>
<keyword evidence="15 18" id="KW-0472">Membrane</keyword>
<comment type="function">
    <text evidence="1">Core subunit of the mitochondrial membrane respiratory chain NADH dehydrogenase (Complex I) that is believed to belong to the minimal assembly required for catalysis. Complex I functions in the transfer of electrons from NADH to the respiratory chain. The immediate electron acceptor for the enzyme is believed to be ubiquinone.</text>
</comment>
<reference evidence="21" key="1">
    <citation type="journal article" date="2020" name="Int. J. Biol. Macromol.">
        <title>Comparative analysis of mitogenomes among six species of grasshoppers (Orthoptera: Acridoidea: Catantopidae) and their phylogenetic implications in wing-type evolution.</title>
        <authorList>
            <person name="Chen L.P."/>
            <person name="Zheng F.Y."/>
            <person name="Bai J."/>
            <person name="Wang J.M."/>
            <person name="Lv C.Y."/>
            <person name="Li X."/>
            <person name="Zhi Y.C."/>
            <person name="Li X.J."/>
        </authorList>
    </citation>
    <scope>NUCLEOTIDE SEQUENCE</scope>
</reference>
<dbReference type="Pfam" id="PF00361">
    <property type="entry name" value="Proton_antipo_M"/>
    <property type="match status" value="1"/>
</dbReference>
<organism evidence="21">
    <name type="scientific">Traulia lofaoshana</name>
    <dbReference type="NCBI Taxonomy" id="227625"/>
    <lineage>
        <taxon>Eukaryota</taxon>
        <taxon>Metazoa</taxon>
        <taxon>Ecdysozoa</taxon>
        <taxon>Arthropoda</taxon>
        <taxon>Hexapoda</taxon>
        <taxon>Insecta</taxon>
        <taxon>Pterygota</taxon>
        <taxon>Neoptera</taxon>
        <taxon>Polyneoptera</taxon>
        <taxon>Orthoptera</taxon>
        <taxon>Caelifera</taxon>
        <taxon>Acrididea</taxon>
        <taxon>Acridomorpha</taxon>
        <taxon>Acridoidea</taxon>
        <taxon>Acrididae</taxon>
        <taxon>Catantopinae</taxon>
        <taxon>Traulia</taxon>
    </lineage>
</organism>
<feature type="transmembrane region" description="Helical" evidence="18">
    <location>
        <begin position="558"/>
        <end position="576"/>
    </location>
</feature>
<dbReference type="PRINTS" id="PR01435">
    <property type="entry name" value="NPOXDRDTASE5"/>
</dbReference>
<feature type="transmembrane region" description="Helical" evidence="18">
    <location>
        <begin position="272"/>
        <end position="291"/>
    </location>
</feature>
<feature type="transmembrane region" description="Helical" evidence="18">
    <location>
        <begin position="490"/>
        <end position="515"/>
    </location>
</feature>
<protein>
    <recommendedName>
        <fullName evidence="4">NADH-ubiquinone oxidoreductase chain 5</fullName>
        <ecNumber evidence="3">7.1.1.2</ecNumber>
    </recommendedName>
    <alternativeName>
        <fullName evidence="16">NADH dehydrogenase subunit 5</fullName>
    </alternativeName>
</protein>
<dbReference type="GO" id="GO:0003954">
    <property type="term" value="F:NADH dehydrogenase activity"/>
    <property type="evidence" value="ECO:0007669"/>
    <property type="project" value="TreeGrafter"/>
</dbReference>
<keyword evidence="11 18" id="KW-1133">Transmembrane helix</keyword>
<dbReference type="GO" id="GO:0015990">
    <property type="term" value="P:electron transport coupled proton transport"/>
    <property type="evidence" value="ECO:0007669"/>
    <property type="project" value="TreeGrafter"/>
</dbReference>
<feature type="transmembrane region" description="Helical" evidence="18">
    <location>
        <begin position="12"/>
        <end position="36"/>
    </location>
</feature>
<keyword evidence="9" id="KW-1278">Translocase</keyword>
<evidence type="ECO:0000259" key="19">
    <source>
        <dbReference type="Pfam" id="PF00361"/>
    </source>
</evidence>
<feature type="transmembrane region" description="Helical" evidence="18">
    <location>
        <begin position="420"/>
        <end position="443"/>
    </location>
</feature>
<name>A0A7G9IWG1_9ORTH</name>
<dbReference type="InterPro" id="IPR003945">
    <property type="entry name" value="NU5C-like"/>
</dbReference>
<keyword evidence="12" id="KW-0520">NAD</keyword>
<evidence type="ECO:0000256" key="1">
    <source>
        <dbReference type="ARBA" id="ARBA00003257"/>
    </source>
</evidence>
<dbReference type="GO" id="GO:0008137">
    <property type="term" value="F:NADH dehydrogenase (ubiquinone) activity"/>
    <property type="evidence" value="ECO:0007669"/>
    <property type="project" value="UniProtKB-EC"/>
</dbReference>
<feature type="transmembrane region" description="Helical" evidence="18">
    <location>
        <begin position="184"/>
        <end position="202"/>
    </location>
</feature>
<dbReference type="EC" id="7.1.1.2" evidence="3"/>
<proteinExistence type="predicted"/>
<evidence type="ECO:0000256" key="11">
    <source>
        <dbReference type="ARBA" id="ARBA00022989"/>
    </source>
</evidence>
<keyword evidence="6" id="KW-0679">Respiratory chain</keyword>
<evidence type="ECO:0000259" key="20">
    <source>
        <dbReference type="Pfam" id="PF06455"/>
    </source>
</evidence>
<evidence type="ECO:0000256" key="2">
    <source>
        <dbReference type="ARBA" id="ARBA00004448"/>
    </source>
</evidence>
<feature type="transmembrane region" description="Helical" evidence="18">
    <location>
        <begin position="214"/>
        <end position="234"/>
    </location>
</feature>
<sequence>MYLFSICSLSFFSLFLSSTLIFILGIYYLVVDYSIFIEWEFFSLNGSMVVMTMIFDWMSLIFMSFVMYISSLVIYYSEDYMFGESNINRFIIIVLMFILSMGFLIISPNLISILLGWDGLGLVSYCLVIYYQNVKSYNAGMLTALSNRIGDVSILISIAWMLNFGSWNYIYYYDFISNSLEMKIITLLIILAAMTKSAQIPFSSWLPAAMAAPTPVSALVHSSTLVTAGIYLLIRFSPMLDMYNYGWFLLLVGCLTMFMAGFGANLEFDLKKIIALSTLSQLGLMMSILAMGYSKLAFFHLLTHALFKALLFMCAGSMIHNLSDSQDIRFMGGIVNFMPLTSVCFNVSSLSLCGMPFLAGFYSKDLILEMVCLSWINILIFLLYFISTGLTASYSFRLFYYSMSGDNNFYSSFSFDDSGYYISFGMIGLLFVAVIGGSFLSWLIFPIPHLIVLPYYLKFLTMIVVVLGSYLGYLISNSYFSSSLFSLDNLFFVSFVGSMWFMPFLSTKFIMYLPLSFGYYSSKSFDYGWGELLGGQGLYHLFIYFINYIQSWFDLNYSIYLLTFIFWMFILVMFFFI</sequence>
<feature type="transmembrane region" description="Helical" evidence="18">
    <location>
        <begin position="246"/>
        <end position="266"/>
    </location>
</feature>
<evidence type="ECO:0000256" key="8">
    <source>
        <dbReference type="ARBA" id="ARBA00022792"/>
    </source>
</evidence>
<evidence type="ECO:0000256" key="17">
    <source>
        <dbReference type="ARBA" id="ARBA00049551"/>
    </source>
</evidence>
<evidence type="ECO:0000256" key="16">
    <source>
        <dbReference type="ARBA" id="ARBA00031027"/>
    </source>
</evidence>
<evidence type="ECO:0000256" key="15">
    <source>
        <dbReference type="ARBA" id="ARBA00023136"/>
    </source>
</evidence>
<keyword evidence="8" id="KW-0999">Mitochondrion inner membrane</keyword>
<accession>A0A7G9IWG1</accession>
<dbReference type="Pfam" id="PF06455">
    <property type="entry name" value="NADH5_C"/>
    <property type="match status" value="1"/>
</dbReference>
<keyword evidence="5" id="KW-0813">Transport</keyword>
<feature type="domain" description="NADH dehydrogenase subunit 5 C-terminal" evidence="20">
    <location>
        <begin position="394"/>
        <end position="575"/>
    </location>
</feature>
<evidence type="ECO:0000256" key="10">
    <source>
        <dbReference type="ARBA" id="ARBA00022982"/>
    </source>
</evidence>
<evidence type="ECO:0000256" key="4">
    <source>
        <dbReference type="ARBA" id="ARBA00021096"/>
    </source>
</evidence>
<evidence type="ECO:0000256" key="18">
    <source>
        <dbReference type="SAM" id="Phobius"/>
    </source>
</evidence>
<evidence type="ECO:0000256" key="13">
    <source>
        <dbReference type="ARBA" id="ARBA00023075"/>
    </source>
</evidence>
<dbReference type="GO" id="GO:0042773">
    <property type="term" value="P:ATP synthesis coupled electron transport"/>
    <property type="evidence" value="ECO:0007669"/>
    <property type="project" value="InterPro"/>
</dbReference>
<keyword evidence="7 18" id="KW-0812">Transmembrane</keyword>
<evidence type="ECO:0000256" key="14">
    <source>
        <dbReference type="ARBA" id="ARBA00023128"/>
    </source>
</evidence>
<evidence type="ECO:0000256" key="12">
    <source>
        <dbReference type="ARBA" id="ARBA00023027"/>
    </source>
</evidence>
<evidence type="ECO:0000256" key="5">
    <source>
        <dbReference type="ARBA" id="ARBA00022448"/>
    </source>
</evidence>
<evidence type="ECO:0000256" key="9">
    <source>
        <dbReference type="ARBA" id="ARBA00022967"/>
    </source>
</evidence>
<feature type="transmembrane region" description="Helical" evidence="18">
    <location>
        <begin position="48"/>
        <end position="75"/>
    </location>
</feature>
<comment type="subcellular location">
    <subcellularLocation>
        <location evidence="2">Mitochondrion inner membrane</location>
        <topology evidence="2">Multi-pass membrane protein</topology>
    </subcellularLocation>
</comment>
<geneLocation type="mitochondrion" evidence="21"/>
<keyword evidence="10" id="KW-0249">Electron transport</keyword>
<dbReference type="InterPro" id="IPR010934">
    <property type="entry name" value="NADH_DH_su5_C"/>
</dbReference>
<feature type="transmembrane region" description="Helical" evidence="18">
    <location>
        <begin position="375"/>
        <end position="400"/>
    </location>
</feature>
<feature type="transmembrane region" description="Helical" evidence="18">
    <location>
        <begin position="87"/>
        <end position="106"/>
    </location>
</feature>
<evidence type="ECO:0000256" key="6">
    <source>
        <dbReference type="ARBA" id="ARBA00022660"/>
    </source>
</evidence>
<comment type="catalytic activity">
    <reaction evidence="17">
        <text>a ubiquinone + NADH + 5 H(+)(in) = a ubiquinol + NAD(+) + 4 H(+)(out)</text>
        <dbReference type="Rhea" id="RHEA:29091"/>
        <dbReference type="Rhea" id="RHEA-COMP:9565"/>
        <dbReference type="Rhea" id="RHEA-COMP:9566"/>
        <dbReference type="ChEBI" id="CHEBI:15378"/>
        <dbReference type="ChEBI" id="CHEBI:16389"/>
        <dbReference type="ChEBI" id="CHEBI:17976"/>
        <dbReference type="ChEBI" id="CHEBI:57540"/>
        <dbReference type="ChEBI" id="CHEBI:57945"/>
        <dbReference type="EC" id="7.1.1.2"/>
    </reaction>
</comment>
<feature type="transmembrane region" description="Helical" evidence="18">
    <location>
        <begin position="527"/>
        <end position="546"/>
    </location>
</feature>
<dbReference type="PANTHER" id="PTHR42829">
    <property type="entry name" value="NADH-UBIQUINONE OXIDOREDUCTASE CHAIN 5"/>
    <property type="match status" value="1"/>
</dbReference>
<feature type="domain" description="NADH:quinone oxidoreductase/Mrp antiporter transmembrane" evidence="19">
    <location>
        <begin position="107"/>
        <end position="390"/>
    </location>
</feature>
<reference evidence="21" key="2">
    <citation type="submission" date="2020-04" db="EMBL/GenBank/DDBJ databases">
        <authorList>
            <person name="Chen L."/>
            <person name="Li X."/>
            <person name="Zhang D."/>
        </authorList>
    </citation>
    <scope>NUCLEOTIDE SEQUENCE</scope>
</reference>
<evidence type="ECO:0000256" key="3">
    <source>
        <dbReference type="ARBA" id="ARBA00012944"/>
    </source>
</evidence>
<feature type="transmembrane region" description="Helical" evidence="18">
    <location>
        <begin position="298"/>
        <end position="320"/>
    </location>
</feature>
<dbReference type="EMBL" id="MT340754">
    <property type="protein sequence ID" value="QNM39705.1"/>
    <property type="molecule type" value="Genomic_DNA"/>
</dbReference>
<dbReference type="GO" id="GO:0005743">
    <property type="term" value="C:mitochondrial inner membrane"/>
    <property type="evidence" value="ECO:0007669"/>
    <property type="project" value="UniProtKB-SubCell"/>
</dbReference>
<gene>
    <name evidence="21" type="primary">ND5</name>
</gene>
<feature type="transmembrane region" description="Helical" evidence="18">
    <location>
        <begin position="455"/>
        <end position="475"/>
    </location>
</feature>
<keyword evidence="14 21" id="KW-0496">Mitochondrion</keyword>
<evidence type="ECO:0000313" key="21">
    <source>
        <dbReference type="EMBL" id="QNM39705.1"/>
    </source>
</evidence>
<dbReference type="PANTHER" id="PTHR42829:SF2">
    <property type="entry name" value="NADH-UBIQUINONE OXIDOREDUCTASE CHAIN 5"/>
    <property type="match status" value="1"/>
</dbReference>